<protein>
    <submittedName>
        <fullName evidence="1">Uncharacterized protein</fullName>
    </submittedName>
</protein>
<evidence type="ECO:0000313" key="2">
    <source>
        <dbReference type="Proteomes" id="UP001162992"/>
    </source>
</evidence>
<proteinExistence type="predicted"/>
<gene>
    <name evidence="1" type="ORF">O6H91_01G011900</name>
</gene>
<sequence length="2163" mass="237121">MLSHDFDLDAILDAQSSDDDGADLPDLGRSIDEILNDAELGEDASFSLLLQKDQAKPDSQVSNEHPGKDADIQRATASKAVGDEGLQVDNSAEGKSTAKGLSSSKVSEAEQSVSGDRSGGFQVRVGEHEQEGRSNDRLPPLKVSASMKNSKIWEFNSKPSPFGAPSPFYARSPGISPMFAGSRPSPRPGAALAAATAASRQLDSPHLITRPPQSPSATHVNTHETISEHLHVSAATDTHVSKQKNEESKRKEELSSVEFTFSDANVAATDIAQISEARFTSDSTRMASGRKASLDFSSPQNDVTAKGAALTQNELSGVSTVKTFSAAAHTVQDDALQQEISQEDISCTEITSLDRQYTSAHEEKVCLEAGMQSGTPSNGTTSKSTPQSDQVAERVNLEDDECIMRQSETSASNNHPNDQDSHLWHNLEDTEFGSVYDMRRRHSDEEANTFGVFVDSSVKADELDLQARKNESEVKGIDEGQEENIQDFVAFHLAEELEKNSANSGLHWKEGAVALPMRLEGIERGPPAIGLLQIDHGGPLSFALASATMRREHGMPQSLAIHANFIGVGMSKGTVLVTPSKYSATRATDETDTKAFFLGNVMDKSNTAVTSICFNPQGDMLLAGYANGALTLWDVARATIAKAVTGEHTAVVVHTVFLEHDLSTTRHLRAISADCKGLVLLHTFTVVPLLRRYSVTTQCLLDGQRTGVVLSLSPLLYDESSYAFGSPSSLHSGGTSLTPTGLSSVMGGMVGGVVSGVNNDVGRKFLYDGASSNESGGVVVLVTHQIALVIRLTPGLEICAKLSRPDGIPEGSIPYTAWRRNHRQTGFSTINSGTGSSIGNLNAGSEISKNVVAAIHDPHDSGVIGNLKDGEDNDKLPLLAFAWDKKVLITQLVRNELKILVQWDIPTKAAGIAWLGEQILVVLTSNEELHLYTKEGSELEQANLFMEEIDVETVVYHTHFLNSFGNPEKVYHNAVAVRGAALYLLGTQKLWRARLLPWKDRIKALQDAGDWMGAFHIAMELYDGKAKGVTGLPKRLDALREAIAPTLLELLSSYIDEAFAYLSLALGSPLSSGATSLDETGNLNGQRTLSFVAEPKALNMEVDVNLVAKEQYARVGGVAIEFCVHIKRTDVLFANVFEKFSAVGQKGAFLELLEPYILKDMLGQLAPEVMQALVEHYSGRGWLQRVEQCVLHMDIASLDFNQVVKLCREHGLYSALIYLFQQGLDDYKSPLEELLVVAQDVQRPNAQAFGYKSLVYLKYCFLGSAFPPGEGVLPSERLPLLRTELLELILSPDGKAVVGSHNSQGSAYPILCYLLKLDTPATLHVLELAFSKHSDFDINVEGGGTGSGVKRFLQKDAYDSEGINSSGISLIQLMIDALVHILTICSCTPNISDQHKQDGPLVVSEKQWPSVSDTGNLYEFLARFVSSHDAVVPKTTLSQILRYLAFGVDDEAQQDFSRKSNSSRRREKLMIKLLRTVPDTEWDDERILRHAYEVEFWQVVALLSARRGNYEAALESLIKDIEQPQHLFEFIQEMLSPKVGLTDTALNTFKETVFARIPDLVSLSSEATLFVVLQHFHMGTDRVIKTLESHPRLLFQYLKAVMNFRSGICEDGACLSLKMGSVSSDTQSSAGSLASRNDRGSMILDKQPSLTELLQHSGMEITDETAELYIQLMCQFEPRSVLKFLQSYENYRLERCLKLCQDYGITDAAIFLFERVGDIGSALDLLLSDLVVHISEMDWAIVSQSRHTPHSLANKTRQLQDIPEVSAVYEVMETAVALCQRNNLRLDQQESESLWFCLLDRFTEPLQDLLSQRDKSHHGTRGFGLSVSEKKLKYTWKVLKANVGMDDLRMVLVHLVSSIVNGIIGHVPLRVIMGKILANHGGHEFQDFKGTILDMLSSYGYELAILGTAKRLIESDTFQSILALKRSRTHAYAPSSSACCICGCNFTSEDMSSQNSVLEQKVKSDMIKPKSPTEAVQNGSSSPIQIFFCGHSAHSICLKRAVDNNHSKKGKSKGAVHCPICPHNIKDALLLQNEDPRTDLLQKSSPVQLRGKSSTYFHFESNNDADTNSGPSRFELLKSLQKGKGIREKSSWMKMSLPTTSQVKHNTIAGRSTHSSSDYAHISSGVSKLKKENSWNMQWKTKVPSVFQFSSVGDVLERNKSGS</sequence>
<comment type="caution">
    <text evidence="1">The sequence shown here is derived from an EMBL/GenBank/DDBJ whole genome shotgun (WGS) entry which is preliminary data.</text>
</comment>
<accession>A0ACC2EN50</accession>
<dbReference type="EMBL" id="CM055092">
    <property type="protein sequence ID" value="KAJ7567915.1"/>
    <property type="molecule type" value="Genomic_DNA"/>
</dbReference>
<reference evidence="2" key="1">
    <citation type="journal article" date="2024" name="Proc. Natl. Acad. Sci. U.S.A.">
        <title>Extraordinary preservation of gene collinearity over three hundred million years revealed in homosporous lycophytes.</title>
        <authorList>
            <person name="Li C."/>
            <person name="Wickell D."/>
            <person name="Kuo L.Y."/>
            <person name="Chen X."/>
            <person name="Nie B."/>
            <person name="Liao X."/>
            <person name="Peng D."/>
            <person name="Ji J."/>
            <person name="Jenkins J."/>
            <person name="Williams M."/>
            <person name="Shu S."/>
            <person name="Plott C."/>
            <person name="Barry K."/>
            <person name="Rajasekar S."/>
            <person name="Grimwood J."/>
            <person name="Han X."/>
            <person name="Sun S."/>
            <person name="Hou Z."/>
            <person name="He W."/>
            <person name="Dai G."/>
            <person name="Sun C."/>
            <person name="Schmutz J."/>
            <person name="Leebens-Mack J.H."/>
            <person name="Li F.W."/>
            <person name="Wang L."/>
        </authorList>
    </citation>
    <scope>NUCLEOTIDE SEQUENCE [LARGE SCALE GENOMIC DNA]</scope>
    <source>
        <strain evidence="2">cv. PW_Plant_1</strain>
    </source>
</reference>
<organism evidence="1 2">
    <name type="scientific">Diphasiastrum complanatum</name>
    <name type="common">Issler's clubmoss</name>
    <name type="synonym">Lycopodium complanatum</name>
    <dbReference type="NCBI Taxonomy" id="34168"/>
    <lineage>
        <taxon>Eukaryota</taxon>
        <taxon>Viridiplantae</taxon>
        <taxon>Streptophyta</taxon>
        <taxon>Embryophyta</taxon>
        <taxon>Tracheophyta</taxon>
        <taxon>Lycopodiopsida</taxon>
        <taxon>Lycopodiales</taxon>
        <taxon>Lycopodiaceae</taxon>
        <taxon>Lycopodioideae</taxon>
        <taxon>Diphasiastrum</taxon>
    </lineage>
</organism>
<keyword evidence="2" id="KW-1185">Reference proteome</keyword>
<dbReference type="Proteomes" id="UP001162992">
    <property type="component" value="Chromosome 1"/>
</dbReference>
<name>A0ACC2EN50_DIPCM</name>
<evidence type="ECO:0000313" key="1">
    <source>
        <dbReference type="EMBL" id="KAJ7567915.1"/>
    </source>
</evidence>